<dbReference type="GO" id="GO:0009279">
    <property type="term" value="C:cell outer membrane"/>
    <property type="evidence" value="ECO:0007669"/>
    <property type="project" value="UniProtKB-SubCell"/>
</dbReference>
<name>A0A511R6P3_9DEIN</name>
<evidence type="ECO:0000313" key="5">
    <source>
        <dbReference type="Proteomes" id="UP000321197"/>
    </source>
</evidence>
<protein>
    <recommendedName>
        <fullName evidence="6">Prepilin-type N-terminal cleavage/methylation domain-containing protein</fullName>
    </recommendedName>
</protein>
<dbReference type="AlphaFoldDB" id="A0A511R6P3"/>
<evidence type="ECO:0008006" key="6">
    <source>
        <dbReference type="Google" id="ProtNLM"/>
    </source>
</evidence>
<sequence>MNTGYTNHLSSRGITLVELLVAMAVLGLVLSLSSRLIFQNQDITTRQVLAGRVNEDVRQATLRMSDVISQAGYIFPNNATITVQTGVTNTAVVTGDDALAVLVPPRTAYCPLTTNQYCGFLYRLEPRDPYTADLGNTPGNSGWVLVEYQARGLTWNANTNPTSVANNWTSAGFKSRGVVADSVTDDGTNLSLLSFAGIASEIDRVLAIPTNTISVNLDSANALIGSVRVEVAIAYANGLRATRQTDILARGIPRAVPPGN</sequence>
<dbReference type="PROSITE" id="PS00409">
    <property type="entry name" value="PROKAR_NTER_METHYL"/>
    <property type="match status" value="1"/>
</dbReference>
<comment type="subcellular location">
    <subcellularLocation>
        <location evidence="1">Cell outer membrane</location>
    </subcellularLocation>
</comment>
<comment type="caution">
    <text evidence="4">The sequence shown here is derived from an EMBL/GenBank/DDBJ whole genome shotgun (WGS) entry which is preliminary data.</text>
</comment>
<dbReference type="EMBL" id="BJXL01000144">
    <property type="protein sequence ID" value="GEM84907.1"/>
    <property type="molecule type" value="Genomic_DNA"/>
</dbReference>
<dbReference type="RefSeq" id="WP_119342199.1">
    <property type="nucleotide sequence ID" value="NZ_BJXL01000144.1"/>
</dbReference>
<dbReference type="Proteomes" id="UP000321197">
    <property type="component" value="Unassembled WGS sequence"/>
</dbReference>
<gene>
    <name evidence="4" type="ORF">MHY01S_30730</name>
</gene>
<organism evidence="4 5">
    <name type="scientific">Meiothermus hypogaeus NBRC 106114</name>
    <dbReference type="NCBI Taxonomy" id="1227553"/>
    <lineage>
        <taxon>Bacteria</taxon>
        <taxon>Thermotogati</taxon>
        <taxon>Deinococcota</taxon>
        <taxon>Deinococci</taxon>
        <taxon>Thermales</taxon>
        <taxon>Thermaceae</taxon>
        <taxon>Meiothermus</taxon>
    </lineage>
</organism>
<dbReference type="OrthoDB" id="4793at65551"/>
<keyword evidence="2" id="KW-0998">Cell outer membrane</keyword>
<dbReference type="Pfam" id="PF07963">
    <property type="entry name" value="N_methyl"/>
    <property type="match status" value="1"/>
</dbReference>
<keyword evidence="3" id="KW-0812">Transmembrane</keyword>
<feature type="transmembrane region" description="Helical" evidence="3">
    <location>
        <begin position="20"/>
        <end position="38"/>
    </location>
</feature>
<accession>A0A511R6P3</accession>
<dbReference type="InterPro" id="IPR012902">
    <property type="entry name" value="N_methyl_site"/>
</dbReference>
<keyword evidence="3" id="KW-1133">Transmembrane helix</keyword>
<evidence type="ECO:0000256" key="2">
    <source>
        <dbReference type="ARBA" id="ARBA00023237"/>
    </source>
</evidence>
<reference evidence="4 5" key="1">
    <citation type="submission" date="2019-07" db="EMBL/GenBank/DDBJ databases">
        <title>Whole genome shotgun sequence of Meiothermus hypogaeus NBRC 106114.</title>
        <authorList>
            <person name="Hosoyama A."/>
            <person name="Uohara A."/>
            <person name="Ohji S."/>
            <person name="Ichikawa N."/>
        </authorList>
    </citation>
    <scope>NUCLEOTIDE SEQUENCE [LARGE SCALE GENOMIC DNA]</scope>
    <source>
        <strain evidence="4 5">NBRC 106114</strain>
    </source>
</reference>
<keyword evidence="3" id="KW-0472">Membrane</keyword>
<evidence type="ECO:0000256" key="3">
    <source>
        <dbReference type="SAM" id="Phobius"/>
    </source>
</evidence>
<evidence type="ECO:0000313" key="4">
    <source>
        <dbReference type="EMBL" id="GEM84907.1"/>
    </source>
</evidence>
<evidence type="ECO:0000256" key="1">
    <source>
        <dbReference type="ARBA" id="ARBA00004442"/>
    </source>
</evidence>
<dbReference type="NCBIfam" id="TIGR02532">
    <property type="entry name" value="IV_pilin_GFxxxE"/>
    <property type="match status" value="1"/>
</dbReference>
<proteinExistence type="predicted"/>